<comment type="caution">
    <text evidence="2">The sequence shown here is derived from an EMBL/GenBank/DDBJ whole genome shotgun (WGS) entry which is preliminary data.</text>
</comment>
<reference evidence="2 3" key="1">
    <citation type="journal article" date="2019" name="Nat. Plants">
        <title>Stout camphor tree genome fills gaps in understanding of flowering plant genome evolution.</title>
        <authorList>
            <person name="Chaw S.M."/>
            <person name="Liu Y.C."/>
            <person name="Wu Y.W."/>
            <person name="Wang H.Y."/>
            <person name="Lin C.I."/>
            <person name="Wu C.S."/>
            <person name="Ke H.M."/>
            <person name="Chang L.Y."/>
            <person name="Hsu C.Y."/>
            <person name="Yang H.T."/>
            <person name="Sudianto E."/>
            <person name="Hsu M.H."/>
            <person name="Wu K.P."/>
            <person name="Wang L.N."/>
            <person name="Leebens-Mack J.H."/>
            <person name="Tsai I.J."/>
        </authorList>
    </citation>
    <scope>NUCLEOTIDE SEQUENCE [LARGE SCALE GENOMIC DNA]</scope>
    <source>
        <strain evidence="3">cv. Chaw 1501</strain>
        <tissue evidence="2">Young leaves</tissue>
    </source>
</reference>
<gene>
    <name evidence="2" type="ORF">CKAN_02717100</name>
</gene>
<dbReference type="Pfam" id="PF14901">
    <property type="entry name" value="Jiv90"/>
    <property type="match status" value="1"/>
</dbReference>
<feature type="domain" description="Cleavage inducing molecular chaperone Jiv" evidence="1">
    <location>
        <begin position="177"/>
        <end position="255"/>
    </location>
</feature>
<dbReference type="InterPro" id="IPR032843">
    <property type="entry name" value="Jiv"/>
</dbReference>
<protein>
    <submittedName>
        <fullName evidence="2">DnaJ dnj-5-like protein isoform X4</fullName>
    </submittedName>
</protein>
<proteinExistence type="predicted"/>
<accession>A0A443Q413</accession>
<evidence type="ECO:0000313" key="2">
    <source>
        <dbReference type="EMBL" id="RWR97718.1"/>
    </source>
</evidence>
<evidence type="ECO:0000313" key="3">
    <source>
        <dbReference type="Proteomes" id="UP000283530"/>
    </source>
</evidence>
<sequence>MSTIYAVYCVKVRVGWLGVFLSVNLAFFSNELFNYLLQVYDGSSEGTQFEEHKESEPIPEDFSGDCEYSSPASESENIFSCKSSSKTTSTTNVVNTQKSSVSKVVKADSSSINEMRRILDSLDHYDALGFSRNKSIDVSLLRKEYRRKVLSDSTKKRSYDEQCEPFLAGVDHRSEESRCIRCTKCGNSHLWICTNRTKAKARWCQECFLYHPAKEGDGWVEKMPQKVEIPRAFVCAESKIFDVSEWASCQGVKTKTPAPPLERPPLELRTNLCSLFAAFVQETPEPFPLPTEASIVKAAAG</sequence>
<dbReference type="AlphaFoldDB" id="A0A443Q413"/>
<dbReference type="Proteomes" id="UP000283530">
    <property type="component" value="Unassembled WGS sequence"/>
</dbReference>
<dbReference type="OrthoDB" id="442087at2759"/>
<name>A0A443Q413_9MAGN</name>
<evidence type="ECO:0000259" key="1">
    <source>
        <dbReference type="Pfam" id="PF14901"/>
    </source>
</evidence>
<dbReference type="PANTHER" id="PTHR45270">
    <property type="entry name" value="OS03G0832900 PROTEIN"/>
    <property type="match status" value="1"/>
</dbReference>
<dbReference type="SUPFAM" id="SSF46565">
    <property type="entry name" value="Chaperone J-domain"/>
    <property type="match status" value="1"/>
</dbReference>
<dbReference type="EMBL" id="QPKB01000021">
    <property type="protein sequence ID" value="RWR97718.1"/>
    <property type="molecule type" value="Genomic_DNA"/>
</dbReference>
<dbReference type="InterPro" id="IPR036869">
    <property type="entry name" value="J_dom_sf"/>
</dbReference>
<organism evidence="2 3">
    <name type="scientific">Cinnamomum micranthum f. kanehirae</name>
    <dbReference type="NCBI Taxonomy" id="337451"/>
    <lineage>
        <taxon>Eukaryota</taxon>
        <taxon>Viridiplantae</taxon>
        <taxon>Streptophyta</taxon>
        <taxon>Embryophyta</taxon>
        <taxon>Tracheophyta</taxon>
        <taxon>Spermatophyta</taxon>
        <taxon>Magnoliopsida</taxon>
        <taxon>Magnoliidae</taxon>
        <taxon>Laurales</taxon>
        <taxon>Lauraceae</taxon>
        <taxon>Cinnamomum</taxon>
    </lineage>
</organism>
<keyword evidence="3" id="KW-1185">Reference proteome</keyword>
<dbReference type="PANTHER" id="PTHR45270:SF1">
    <property type="entry name" value="CHAPERONE DNAJ-DOMAIN SUPERFAMILY PROTEIN"/>
    <property type="match status" value="1"/>
</dbReference>